<evidence type="ECO:0000313" key="3">
    <source>
        <dbReference type="Proteomes" id="UP000276905"/>
    </source>
</evidence>
<comment type="caution">
    <text evidence="2">The sequence shown here is derived from an EMBL/GenBank/DDBJ whole genome shotgun (WGS) entry which is preliminary data.</text>
</comment>
<evidence type="ECO:0000313" key="2">
    <source>
        <dbReference type="EMBL" id="RSO58054.1"/>
    </source>
</evidence>
<feature type="chain" id="PRO_5014248547" description="Lipoprotein" evidence="1">
    <location>
        <begin position="21"/>
        <end position="61"/>
    </location>
</feature>
<evidence type="ECO:0000256" key="1">
    <source>
        <dbReference type="SAM" id="SignalP"/>
    </source>
</evidence>
<keyword evidence="1" id="KW-0732">Signal</keyword>
<gene>
    <name evidence="2" type="ORF">EA756_07225</name>
</gene>
<name>A0A151YUU2_9GAMM</name>
<sequence length="61" mass="6432">MKNLLLILTVLSGLSLTACAVHTREGSVVVDPDGRLIDGGYHDGRSHGRFCPPGQAKKGNC</sequence>
<feature type="signal peptide" evidence="1">
    <location>
        <begin position="1"/>
        <end position="20"/>
    </location>
</feature>
<dbReference type="RefSeq" id="WP_031948387.1">
    <property type="nucleotide sequence ID" value="NZ_AVOE01000025.1"/>
</dbReference>
<dbReference type="AlphaFoldDB" id="A0A151YUU2"/>
<organism evidence="2 3">
    <name type="scientific">Acinetobacter lactucae</name>
    <dbReference type="NCBI Taxonomy" id="1785128"/>
    <lineage>
        <taxon>Bacteria</taxon>
        <taxon>Pseudomonadati</taxon>
        <taxon>Pseudomonadota</taxon>
        <taxon>Gammaproteobacteria</taxon>
        <taxon>Moraxellales</taxon>
        <taxon>Moraxellaceae</taxon>
        <taxon>Acinetobacter</taxon>
        <taxon>Acinetobacter calcoaceticus/baumannii complex</taxon>
    </lineage>
</organism>
<dbReference type="EMBL" id="RFES01000004">
    <property type="protein sequence ID" value="RSO58054.1"/>
    <property type="molecule type" value="Genomic_DNA"/>
</dbReference>
<evidence type="ECO:0008006" key="4">
    <source>
        <dbReference type="Google" id="ProtNLM"/>
    </source>
</evidence>
<dbReference type="PROSITE" id="PS51257">
    <property type="entry name" value="PROKAR_LIPOPROTEIN"/>
    <property type="match status" value="1"/>
</dbReference>
<accession>A0A151YUU2</accession>
<protein>
    <recommendedName>
        <fullName evidence="4">Lipoprotein</fullName>
    </recommendedName>
</protein>
<dbReference type="Proteomes" id="UP000276905">
    <property type="component" value="Unassembled WGS sequence"/>
</dbReference>
<proteinExistence type="predicted"/>
<reference evidence="2 3" key="1">
    <citation type="submission" date="2018-10" db="EMBL/GenBank/DDBJ databases">
        <title>GWAS and RNA-Seq identify cryptic mechanisms of antimicrobial resistance in Acinetobacter baumannii.</title>
        <authorList>
            <person name="Sahl J.W."/>
        </authorList>
    </citation>
    <scope>NUCLEOTIDE SEQUENCE [LARGE SCALE GENOMIC DNA]</scope>
    <source>
        <strain evidence="2 3">TG41018</strain>
    </source>
</reference>
<dbReference type="KEGG" id="alc:OTEC02_09060"/>